<feature type="disulfide bond" evidence="2">
    <location>
        <begin position="48"/>
        <end position="70"/>
    </location>
</feature>
<dbReference type="Pfam" id="PF08991">
    <property type="entry name" value="CMC4"/>
    <property type="match status" value="1"/>
</dbReference>
<dbReference type="InterPro" id="IPR027179">
    <property type="entry name" value="CMC4"/>
</dbReference>
<accession>A0AAD3TXF8</accession>
<protein>
    <recommendedName>
        <fullName evidence="1">Cx9C motif-containing protein 4, mitochondrial</fullName>
    </recommendedName>
</protein>
<evidence type="ECO:0000256" key="2">
    <source>
        <dbReference type="PIRSR" id="PIRSR627179-50"/>
    </source>
</evidence>
<evidence type="ECO:0000256" key="1">
    <source>
        <dbReference type="ARBA" id="ARBA00019406"/>
    </source>
</evidence>
<feature type="disulfide bond" evidence="2">
    <location>
        <begin position="27"/>
        <end position="37"/>
    </location>
</feature>
<dbReference type="Proteomes" id="UP001222932">
    <property type="component" value="Unassembled WGS sequence"/>
</dbReference>
<reference evidence="3" key="1">
    <citation type="journal article" date="2023" name="BMC Genomics">
        <title>Chromosome-level genome assemblies of Cutaneotrichosporon spp. (Trichosporonales, Basidiomycota) reveal imbalanced evolution between nucleotide sequences and chromosome synteny.</title>
        <authorList>
            <person name="Kobayashi Y."/>
            <person name="Kayamori A."/>
            <person name="Aoki K."/>
            <person name="Shiwa Y."/>
            <person name="Matsutani M."/>
            <person name="Fujita N."/>
            <person name="Sugita T."/>
            <person name="Iwasaki W."/>
            <person name="Tanaka N."/>
            <person name="Takashima M."/>
        </authorList>
    </citation>
    <scope>NUCLEOTIDE SEQUENCE</scope>
    <source>
        <strain evidence="3">HIS016</strain>
    </source>
</reference>
<evidence type="ECO:0000313" key="3">
    <source>
        <dbReference type="EMBL" id="GMK58678.1"/>
    </source>
</evidence>
<dbReference type="InterPro" id="IPR009069">
    <property type="entry name" value="Cys_alpha_HP_mot_SF"/>
</dbReference>
<dbReference type="Gene3D" id="1.10.287.1130">
    <property type="entry name" value="CytochromE C oxidase copper chaperone"/>
    <property type="match status" value="1"/>
</dbReference>
<reference evidence="3" key="2">
    <citation type="submission" date="2023-06" db="EMBL/GenBank/DDBJ databases">
        <authorList>
            <person name="Kobayashi Y."/>
            <person name="Kayamori A."/>
            <person name="Aoki K."/>
            <person name="Shiwa Y."/>
            <person name="Fujita N."/>
            <person name="Sugita T."/>
            <person name="Iwasaki W."/>
            <person name="Tanaka N."/>
            <person name="Takashima M."/>
        </authorList>
    </citation>
    <scope>NUCLEOTIDE SEQUENCE</scope>
    <source>
        <strain evidence="3">HIS016</strain>
    </source>
</reference>
<organism evidence="3 4">
    <name type="scientific">Cutaneotrichosporon spelunceum</name>
    <dbReference type="NCBI Taxonomy" id="1672016"/>
    <lineage>
        <taxon>Eukaryota</taxon>
        <taxon>Fungi</taxon>
        <taxon>Dikarya</taxon>
        <taxon>Basidiomycota</taxon>
        <taxon>Agaricomycotina</taxon>
        <taxon>Tremellomycetes</taxon>
        <taxon>Trichosporonales</taxon>
        <taxon>Trichosporonaceae</taxon>
        <taxon>Cutaneotrichosporon</taxon>
    </lineage>
</organism>
<name>A0AAD3TXF8_9TREE</name>
<evidence type="ECO:0000313" key="4">
    <source>
        <dbReference type="Proteomes" id="UP001222932"/>
    </source>
</evidence>
<dbReference type="SUPFAM" id="SSF47072">
    <property type="entry name" value="Cysteine alpha-hairpin motif"/>
    <property type="match status" value="1"/>
</dbReference>
<comment type="caution">
    <text evidence="3">The sequence shown here is derived from an EMBL/GenBank/DDBJ whole genome shotgun (WGS) entry which is preliminary data.</text>
</comment>
<keyword evidence="4" id="KW-1185">Reference proteome</keyword>
<dbReference type="EMBL" id="BTCM01000006">
    <property type="protein sequence ID" value="GMK58678.1"/>
    <property type="molecule type" value="Genomic_DNA"/>
</dbReference>
<sequence>MGNFLHSDQGGAADFNCNAEATAIKDCLAAQKDQAKCTVAVKDLYQCCAAMWLSLARTGKAPKDVNDYYCPLPPELQALLRK</sequence>
<gene>
    <name evidence="3" type="ORF">CspeluHIS016_0601200</name>
</gene>
<feature type="disulfide bond" evidence="2">
    <location>
        <begin position="17"/>
        <end position="47"/>
    </location>
</feature>
<keyword evidence="2" id="KW-1015">Disulfide bond</keyword>
<proteinExistence type="predicted"/>
<dbReference type="AlphaFoldDB" id="A0AAD3TXF8"/>